<sequence>MLFKLSSVSSLVVMVMAVALATADAYQLWYQNKGSSRILKKNIPGDICVHLKSVSRTIVRVVPNTEASTGCKTYSDLKCEHKGFGPKGSVYCAEP</sequence>
<dbReference type="AlphaFoldDB" id="A0A9P5SVZ9"/>
<name>A0A9P5SVZ9_9FUNG</name>
<keyword evidence="1" id="KW-0732">Signal</keyword>
<feature type="chain" id="PRO_5040433552" evidence="1">
    <location>
        <begin position="26"/>
        <end position="95"/>
    </location>
</feature>
<comment type="caution">
    <text evidence="2">The sequence shown here is derived from an EMBL/GenBank/DDBJ whole genome shotgun (WGS) entry which is preliminary data.</text>
</comment>
<organism evidence="2 3">
    <name type="scientific">Podila minutissima</name>
    <dbReference type="NCBI Taxonomy" id="64525"/>
    <lineage>
        <taxon>Eukaryota</taxon>
        <taxon>Fungi</taxon>
        <taxon>Fungi incertae sedis</taxon>
        <taxon>Mucoromycota</taxon>
        <taxon>Mortierellomycotina</taxon>
        <taxon>Mortierellomycetes</taxon>
        <taxon>Mortierellales</taxon>
        <taxon>Mortierellaceae</taxon>
        <taxon>Podila</taxon>
    </lineage>
</organism>
<reference evidence="2" key="1">
    <citation type="journal article" date="2020" name="Fungal Divers.">
        <title>Resolving the Mortierellaceae phylogeny through synthesis of multi-gene phylogenetics and phylogenomics.</title>
        <authorList>
            <person name="Vandepol N."/>
            <person name="Liber J."/>
            <person name="Desiro A."/>
            <person name="Na H."/>
            <person name="Kennedy M."/>
            <person name="Barry K."/>
            <person name="Grigoriev I.V."/>
            <person name="Miller A.N."/>
            <person name="O'Donnell K."/>
            <person name="Stajich J.E."/>
            <person name="Bonito G."/>
        </authorList>
    </citation>
    <scope>NUCLEOTIDE SEQUENCE</scope>
    <source>
        <strain evidence="2">NVP1</strain>
    </source>
</reference>
<feature type="signal peptide" evidence="1">
    <location>
        <begin position="1"/>
        <end position="25"/>
    </location>
</feature>
<evidence type="ECO:0000313" key="3">
    <source>
        <dbReference type="Proteomes" id="UP000696485"/>
    </source>
</evidence>
<dbReference type="Proteomes" id="UP000696485">
    <property type="component" value="Unassembled WGS sequence"/>
</dbReference>
<proteinExistence type="predicted"/>
<gene>
    <name evidence="2" type="ORF">BG006_007865</name>
</gene>
<evidence type="ECO:0000256" key="1">
    <source>
        <dbReference type="SAM" id="SignalP"/>
    </source>
</evidence>
<protein>
    <submittedName>
        <fullName evidence="2">Uncharacterized protein</fullName>
    </submittedName>
</protein>
<keyword evidence="3" id="KW-1185">Reference proteome</keyword>
<accession>A0A9P5SVZ9</accession>
<dbReference type="EMBL" id="JAAAUY010000051">
    <property type="protein sequence ID" value="KAF9336666.1"/>
    <property type="molecule type" value="Genomic_DNA"/>
</dbReference>
<evidence type="ECO:0000313" key="2">
    <source>
        <dbReference type="EMBL" id="KAF9336666.1"/>
    </source>
</evidence>